<dbReference type="EMBL" id="KZ613895">
    <property type="protein sequence ID" value="PMD53134.1"/>
    <property type="molecule type" value="Genomic_DNA"/>
</dbReference>
<dbReference type="OrthoDB" id="9977941at2759"/>
<dbReference type="RefSeq" id="XP_024730038.1">
    <property type="nucleotide sequence ID" value="XM_024881579.1"/>
</dbReference>
<dbReference type="PANTHER" id="PTHR42060:SF1">
    <property type="entry name" value="NHL REPEAT-CONTAINING PROTEIN"/>
    <property type="match status" value="1"/>
</dbReference>
<organism evidence="1 2">
    <name type="scientific">Hyaloscypha bicolor E</name>
    <dbReference type="NCBI Taxonomy" id="1095630"/>
    <lineage>
        <taxon>Eukaryota</taxon>
        <taxon>Fungi</taxon>
        <taxon>Dikarya</taxon>
        <taxon>Ascomycota</taxon>
        <taxon>Pezizomycotina</taxon>
        <taxon>Leotiomycetes</taxon>
        <taxon>Helotiales</taxon>
        <taxon>Hyaloscyphaceae</taxon>
        <taxon>Hyaloscypha</taxon>
        <taxon>Hyaloscypha bicolor</taxon>
    </lineage>
</organism>
<dbReference type="Gene3D" id="2.120.10.30">
    <property type="entry name" value="TolB, C-terminal domain"/>
    <property type="match status" value="1"/>
</dbReference>
<dbReference type="InParanoid" id="A0A2J6SQS6"/>
<evidence type="ECO:0000313" key="2">
    <source>
        <dbReference type="Proteomes" id="UP000235371"/>
    </source>
</evidence>
<dbReference type="InterPro" id="IPR011042">
    <property type="entry name" value="6-blade_b-propeller_TolB-like"/>
</dbReference>
<dbReference type="STRING" id="1095630.A0A2J6SQS6"/>
<dbReference type="Proteomes" id="UP000235371">
    <property type="component" value="Unassembled WGS sequence"/>
</dbReference>
<dbReference type="InterPro" id="IPR052998">
    <property type="entry name" value="Hetero-Diels-Alderase-like"/>
</dbReference>
<name>A0A2J6SQS6_9HELO</name>
<dbReference type="GeneID" id="36589656"/>
<accession>A0A2J6SQS6</accession>
<dbReference type="AlphaFoldDB" id="A0A2J6SQS6"/>
<proteinExistence type="predicted"/>
<sequence length="319" mass="34294">MAEPLFLDPALPSKVLHQFPFPTWIENIAVRSNGDLLLTILTTPELYLIKPSNPDGPVLVHKFDEVSALTGIIEIKEDVFYVGGGNFTLQPWSSGADTYQVFEVDLTSFDKGSKPKVKRIAYLPGCGLANGFELLSKEDGTVLIADSDAGVVWKLNVNDGKVEKLIDVEEMKSPPPPSMPMGVNGVKIRDGYLYWSNTGQQFFCRIKIDDEGKTSGSVEVLEREIIVDDFVFDRKGNAWVTCHTVNTLGVVKAAGGVVIAGGSIDKLTLAGGTACEFGRTTSDADVLYFVTSGGMAAPVNGTEVEGGKVVAIDTANFSH</sequence>
<keyword evidence="2" id="KW-1185">Reference proteome</keyword>
<evidence type="ECO:0000313" key="1">
    <source>
        <dbReference type="EMBL" id="PMD53134.1"/>
    </source>
</evidence>
<evidence type="ECO:0008006" key="3">
    <source>
        <dbReference type="Google" id="ProtNLM"/>
    </source>
</evidence>
<reference evidence="1 2" key="1">
    <citation type="submission" date="2016-04" db="EMBL/GenBank/DDBJ databases">
        <title>A degradative enzymes factory behind the ericoid mycorrhizal symbiosis.</title>
        <authorList>
            <consortium name="DOE Joint Genome Institute"/>
            <person name="Martino E."/>
            <person name="Morin E."/>
            <person name="Grelet G."/>
            <person name="Kuo A."/>
            <person name="Kohler A."/>
            <person name="Daghino S."/>
            <person name="Barry K."/>
            <person name="Choi C."/>
            <person name="Cichocki N."/>
            <person name="Clum A."/>
            <person name="Copeland A."/>
            <person name="Hainaut M."/>
            <person name="Haridas S."/>
            <person name="Labutti K."/>
            <person name="Lindquist E."/>
            <person name="Lipzen A."/>
            <person name="Khouja H.-R."/>
            <person name="Murat C."/>
            <person name="Ohm R."/>
            <person name="Olson A."/>
            <person name="Spatafora J."/>
            <person name="Veneault-Fourrey C."/>
            <person name="Henrissat B."/>
            <person name="Grigoriev I."/>
            <person name="Martin F."/>
            <person name="Perotto S."/>
        </authorList>
    </citation>
    <scope>NUCLEOTIDE SEQUENCE [LARGE SCALE GENOMIC DNA]</scope>
    <source>
        <strain evidence="1 2">E</strain>
    </source>
</reference>
<dbReference type="PANTHER" id="PTHR42060">
    <property type="entry name" value="NHL REPEAT-CONTAINING PROTEIN-RELATED"/>
    <property type="match status" value="1"/>
</dbReference>
<gene>
    <name evidence="1" type="ORF">K444DRAFT_619802</name>
</gene>
<protein>
    <recommendedName>
        <fullName evidence="3">SMP-30/Gluconolactonase/LRE-like region domain-containing protein</fullName>
    </recommendedName>
</protein>
<dbReference type="SUPFAM" id="SSF63829">
    <property type="entry name" value="Calcium-dependent phosphotriesterase"/>
    <property type="match status" value="1"/>
</dbReference>